<dbReference type="PANTHER" id="PTHR11908:SF132">
    <property type="entry name" value="ALDEHYDE OXIDASE 1-RELATED"/>
    <property type="match status" value="1"/>
</dbReference>
<dbReference type="InterPro" id="IPR036856">
    <property type="entry name" value="Ald_Oxase/Xan_DH_a/b_sf"/>
</dbReference>
<dbReference type="Pfam" id="PF01315">
    <property type="entry name" value="Ald_Xan_dh_C"/>
    <property type="match status" value="1"/>
</dbReference>
<reference evidence="3 4" key="1">
    <citation type="submission" date="2017-05" db="EMBL/GenBank/DDBJ databases">
        <title>Full genome sequence of Pseudorhodoplanes sinuspersici.</title>
        <authorList>
            <person name="Dastgheib S.M.M."/>
            <person name="Shavandi M."/>
            <person name="Tirandaz H."/>
        </authorList>
    </citation>
    <scope>NUCLEOTIDE SEQUENCE [LARGE SCALE GENOMIC DNA]</scope>
    <source>
        <strain evidence="3 4">RIPI110</strain>
    </source>
</reference>
<dbReference type="Pfam" id="PF02738">
    <property type="entry name" value="MoCoBD_1"/>
    <property type="match status" value="1"/>
</dbReference>
<dbReference type="InterPro" id="IPR037165">
    <property type="entry name" value="AldOxase/xan_DH_Mopterin-bd_sf"/>
</dbReference>
<dbReference type="Gene3D" id="3.90.1170.50">
    <property type="entry name" value="Aldehyde oxidase/xanthine dehydrogenase, a/b hammerhead"/>
    <property type="match status" value="1"/>
</dbReference>
<dbReference type="GO" id="GO:0016491">
    <property type="term" value="F:oxidoreductase activity"/>
    <property type="evidence" value="ECO:0007669"/>
    <property type="project" value="UniProtKB-KW"/>
</dbReference>
<evidence type="ECO:0000313" key="4">
    <source>
        <dbReference type="Proteomes" id="UP000194137"/>
    </source>
</evidence>
<organism evidence="3 4">
    <name type="scientific">Pseudorhodoplanes sinuspersici</name>
    <dbReference type="NCBI Taxonomy" id="1235591"/>
    <lineage>
        <taxon>Bacteria</taxon>
        <taxon>Pseudomonadati</taxon>
        <taxon>Pseudomonadota</taxon>
        <taxon>Alphaproteobacteria</taxon>
        <taxon>Hyphomicrobiales</taxon>
        <taxon>Pseudorhodoplanes</taxon>
    </lineage>
</organism>
<evidence type="ECO:0000256" key="1">
    <source>
        <dbReference type="ARBA" id="ARBA00022505"/>
    </source>
</evidence>
<gene>
    <name evidence="3" type="ORF">CAK95_18550</name>
</gene>
<dbReference type="SUPFAM" id="SSF54665">
    <property type="entry name" value="CO dehydrogenase molybdoprotein N-domain-like"/>
    <property type="match status" value="1"/>
</dbReference>
<dbReference type="RefSeq" id="WP_086089261.1">
    <property type="nucleotide sequence ID" value="NZ_CP021112.1"/>
</dbReference>
<proteinExistence type="predicted"/>
<dbReference type="KEGG" id="psin:CAK95_18550"/>
<protein>
    <submittedName>
        <fullName evidence="3">Uncharacterized protein</fullName>
    </submittedName>
</protein>
<dbReference type="InterPro" id="IPR008274">
    <property type="entry name" value="AldOxase/xan_DH_MoCoBD1"/>
</dbReference>
<name>A0A1W6ZTZ2_9HYPH</name>
<dbReference type="Pfam" id="PF20256">
    <property type="entry name" value="MoCoBD_2"/>
    <property type="match status" value="1"/>
</dbReference>
<accession>A0A1W6ZTZ2</accession>
<keyword evidence="4" id="KW-1185">Reference proteome</keyword>
<dbReference type="GO" id="GO:0005506">
    <property type="term" value="F:iron ion binding"/>
    <property type="evidence" value="ECO:0007669"/>
    <property type="project" value="InterPro"/>
</dbReference>
<dbReference type="SMART" id="SM01008">
    <property type="entry name" value="Ald_Xan_dh_C"/>
    <property type="match status" value="1"/>
</dbReference>
<evidence type="ECO:0000313" key="3">
    <source>
        <dbReference type="EMBL" id="ARQ00867.1"/>
    </source>
</evidence>
<dbReference type="InterPro" id="IPR046867">
    <property type="entry name" value="AldOxase/xan_DH_MoCoBD2"/>
</dbReference>
<keyword evidence="2" id="KW-0560">Oxidoreductase</keyword>
<dbReference type="AlphaFoldDB" id="A0A1W6ZTZ2"/>
<dbReference type="STRING" id="1235591.CAK95_18550"/>
<dbReference type="PANTHER" id="PTHR11908">
    <property type="entry name" value="XANTHINE DEHYDROGENASE"/>
    <property type="match status" value="1"/>
</dbReference>
<dbReference type="Gene3D" id="3.30.365.10">
    <property type="entry name" value="Aldehyde oxidase/xanthine dehydrogenase, molybdopterin binding domain"/>
    <property type="match status" value="4"/>
</dbReference>
<dbReference type="EMBL" id="CP021112">
    <property type="protein sequence ID" value="ARQ00867.1"/>
    <property type="molecule type" value="Genomic_DNA"/>
</dbReference>
<dbReference type="OrthoDB" id="9758509at2"/>
<dbReference type="Proteomes" id="UP000194137">
    <property type="component" value="Chromosome"/>
</dbReference>
<dbReference type="InterPro" id="IPR000674">
    <property type="entry name" value="Ald_Oxase/Xan_DH_a/b"/>
</dbReference>
<dbReference type="SUPFAM" id="SSF56003">
    <property type="entry name" value="Molybdenum cofactor-binding domain"/>
    <property type="match status" value="1"/>
</dbReference>
<keyword evidence="1" id="KW-0500">Molybdenum</keyword>
<dbReference type="InterPro" id="IPR016208">
    <property type="entry name" value="Ald_Oxase/xanthine_DH-like"/>
</dbReference>
<sequence length="780" mass="83844">MTYRFIGKSLPRTEDLRLVRGLGRYTADLAPANSLRLFMVRSPHAAARIVSIDTSAAEAMPGVHLVLTGEDPEVAGLGSIQSKVKRKAPDGSPNFEPPYLPLARDRALFVGDAVAAVFAETLDQAKDAAEQIAIEWEPLPAITETRTAADPDAPQLWPQAPNNTCFLFDAGNRKAVDEALAKARHKVSFTYVINRITAVTMESRAALATYDPAAETYTLYCGLQNPHGVREQLAADIFDISGNRVRVVAPDVGGGFGLKEAPFPEYVTAMVGARVTGRPVLWMGERGESFLSDFHARDNYSTTTLGLDDGGNFLALKVDTTANIGAYISPMGLHVSTNNLGGLAGVYRTPHIHSRVTGVFSNTPPTAPYRGAGRPEAIYAIERVIDLAAKRLGMDHLELRRKNLIAPEQMPFDTKFVFTYDSGEFERNMDDALDLADWAGADKRKKDAKKRGLLRGIGIANAIEISGGPAAAPNPEAAEIKFDSTGGVVVSMGTHSHGQGHEISFAQIVADFLGLETSDVSVRYGDTDMIEFGVGTFGSRSMITGSNSLRISADRLIERGKKIAAAHFEADAGDIVFEAGQFAIAGTDRRVSIKDVAKMSYTLRDPSLNREFGFSEKVISAPKAATFPNGCHVCEVEIDPDTGVCRIVNYVVVDDVGRVVNPMLVKGQVHGGVAQGVGQILFENIAYDEDGQLLSGSFMDYAMPRAAHFPEFICKANEVLTPNNPLGVKGAGEAGTVGALAAVINAIVDALSPYGVEHIEMPATPERIWRTIREAEAARP</sequence>
<evidence type="ECO:0000256" key="2">
    <source>
        <dbReference type="ARBA" id="ARBA00023002"/>
    </source>
</evidence>